<evidence type="ECO:0000256" key="9">
    <source>
        <dbReference type="RuleBase" id="RU000688"/>
    </source>
</evidence>
<gene>
    <name evidence="12" type="ORF">EVEC_LOCUS11350</name>
</gene>
<dbReference type="STRING" id="51028.A0A0N4VMF4"/>
<evidence type="ECO:0000259" key="11">
    <source>
        <dbReference type="PROSITE" id="PS50262"/>
    </source>
</evidence>
<reference evidence="12 13" key="2">
    <citation type="submission" date="2018-10" db="EMBL/GenBank/DDBJ databases">
        <authorList>
            <consortium name="Pathogen Informatics"/>
        </authorList>
    </citation>
    <scope>NUCLEOTIDE SEQUENCE [LARGE SCALE GENOMIC DNA]</scope>
</reference>
<organism evidence="14">
    <name type="scientific">Enterobius vermicularis</name>
    <name type="common">Human pinworm</name>
    <dbReference type="NCBI Taxonomy" id="51028"/>
    <lineage>
        <taxon>Eukaryota</taxon>
        <taxon>Metazoa</taxon>
        <taxon>Ecdysozoa</taxon>
        <taxon>Nematoda</taxon>
        <taxon>Chromadorea</taxon>
        <taxon>Rhabditida</taxon>
        <taxon>Spirurina</taxon>
        <taxon>Oxyuridomorpha</taxon>
        <taxon>Oxyuroidea</taxon>
        <taxon>Oxyuridae</taxon>
        <taxon>Enterobius</taxon>
    </lineage>
</organism>
<keyword evidence="5 9" id="KW-0297">G-protein coupled receptor</keyword>
<dbReference type="PANTHER" id="PTHR24229">
    <property type="entry name" value="NEUROPEPTIDES RECEPTOR"/>
    <property type="match status" value="1"/>
</dbReference>
<evidence type="ECO:0000256" key="6">
    <source>
        <dbReference type="ARBA" id="ARBA00023136"/>
    </source>
</evidence>
<name>A0A0N4VMF4_ENTVE</name>
<dbReference type="WBParaSite" id="EVEC_0001211201-mRNA-1">
    <property type="protein sequence ID" value="EVEC_0001211201-mRNA-1"/>
    <property type="gene ID" value="EVEC_0001211201"/>
</dbReference>
<evidence type="ECO:0000256" key="3">
    <source>
        <dbReference type="ARBA" id="ARBA00022692"/>
    </source>
</evidence>
<protein>
    <submittedName>
        <fullName evidence="14">G_PROTEIN_RECEP_F1_2 domain-containing protein</fullName>
    </submittedName>
</protein>
<reference evidence="14" key="1">
    <citation type="submission" date="2017-02" db="UniProtKB">
        <authorList>
            <consortium name="WormBaseParasite"/>
        </authorList>
    </citation>
    <scope>IDENTIFICATION</scope>
</reference>
<keyword evidence="13" id="KW-1185">Reference proteome</keyword>
<feature type="transmembrane region" description="Helical" evidence="10">
    <location>
        <begin position="214"/>
        <end position="235"/>
    </location>
</feature>
<evidence type="ECO:0000313" key="14">
    <source>
        <dbReference type="WBParaSite" id="EVEC_0001211201-mRNA-1"/>
    </source>
</evidence>
<evidence type="ECO:0000313" key="12">
    <source>
        <dbReference type="EMBL" id="VDD96599.1"/>
    </source>
</evidence>
<feature type="transmembrane region" description="Helical" evidence="10">
    <location>
        <begin position="37"/>
        <end position="59"/>
    </location>
</feature>
<keyword evidence="6 10" id="KW-0472">Membrane</keyword>
<dbReference type="GO" id="GO:0005886">
    <property type="term" value="C:plasma membrane"/>
    <property type="evidence" value="ECO:0007669"/>
    <property type="project" value="UniProtKB-SubCell"/>
</dbReference>
<dbReference type="PANTHER" id="PTHR24229:SF100">
    <property type="entry name" value="G-PROTEIN COUPLED RECEPTORS FAMILY 1 PROFILE DOMAIN-CONTAINING PROTEIN"/>
    <property type="match status" value="1"/>
</dbReference>
<dbReference type="AlphaFoldDB" id="A0A0N4VMF4"/>
<evidence type="ECO:0000256" key="10">
    <source>
        <dbReference type="SAM" id="Phobius"/>
    </source>
</evidence>
<accession>A0A0N4VMF4</accession>
<evidence type="ECO:0000256" key="8">
    <source>
        <dbReference type="ARBA" id="ARBA00023224"/>
    </source>
</evidence>
<dbReference type="EMBL" id="UXUI01011911">
    <property type="protein sequence ID" value="VDD96599.1"/>
    <property type="molecule type" value="Genomic_DNA"/>
</dbReference>
<dbReference type="GO" id="GO:0042277">
    <property type="term" value="F:peptide binding"/>
    <property type="evidence" value="ECO:0007669"/>
    <property type="project" value="TreeGrafter"/>
</dbReference>
<dbReference type="SUPFAM" id="SSF81321">
    <property type="entry name" value="Family A G protein-coupled receptor-like"/>
    <property type="match status" value="1"/>
</dbReference>
<dbReference type="PRINTS" id="PR00237">
    <property type="entry name" value="GPCRRHODOPSN"/>
</dbReference>
<feature type="transmembrane region" description="Helical" evidence="10">
    <location>
        <begin position="71"/>
        <end position="93"/>
    </location>
</feature>
<dbReference type="InterPro" id="IPR000276">
    <property type="entry name" value="GPCR_Rhodpsn"/>
</dbReference>
<dbReference type="GO" id="GO:0004930">
    <property type="term" value="F:G protein-coupled receptor activity"/>
    <property type="evidence" value="ECO:0007669"/>
    <property type="project" value="UniProtKB-KW"/>
</dbReference>
<keyword evidence="7 9" id="KW-0675">Receptor</keyword>
<evidence type="ECO:0000256" key="1">
    <source>
        <dbReference type="ARBA" id="ARBA00004651"/>
    </source>
</evidence>
<evidence type="ECO:0000256" key="5">
    <source>
        <dbReference type="ARBA" id="ARBA00023040"/>
    </source>
</evidence>
<keyword evidence="4 10" id="KW-1133">Transmembrane helix</keyword>
<dbReference type="InterPro" id="IPR017452">
    <property type="entry name" value="GPCR_Rhodpsn_7TM"/>
</dbReference>
<dbReference type="Pfam" id="PF00001">
    <property type="entry name" value="7tm_1"/>
    <property type="match status" value="1"/>
</dbReference>
<feature type="transmembrane region" description="Helical" evidence="10">
    <location>
        <begin position="6"/>
        <end position="25"/>
    </location>
</feature>
<dbReference type="Gene3D" id="1.20.1070.10">
    <property type="entry name" value="Rhodopsin 7-helix transmembrane proteins"/>
    <property type="match status" value="1"/>
</dbReference>
<comment type="subcellular location">
    <subcellularLocation>
        <location evidence="1">Cell membrane</location>
        <topology evidence="1">Multi-pass membrane protein</topology>
    </subcellularLocation>
</comment>
<evidence type="ECO:0000256" key="7">
    <source>
        <dbReference type="ARBA" id="ARBA00023170"/>
    </source>
</evidence>
<keyword evidence="2" id="KW-1003">Cell membrane</keyword>
<keyword evidence="8 9" id="KW-0807">Transducer</keyword>
<feature type="transmembrane region" description="Helical" evidence="10">
    <location>
        <begin position="268"/>
        <end position="286"/>
    </location>
</feature>
<proteinExistence type="inferred from homology"/>
<evidence type="ECO:0000256" key="2">
    <source>
        <dbReference type="ARBA" id="ARBA00022475"/>
    </source>
</evidence>
<sequence length="288" mass="32555">MYKIILPSIVIFGLCGNVISLVTIFSSRIKNAAANHYLIILTIADSIFLIGLLLILFKLDFVYEFCLAIEYVLGTSSYVSSWSIAALTIERYLALAKPFQVSTTCADRQRWKFITIWIPLAFAVNVVQIASLRYYDDPSDPHYPNMRRCYPADSKLQMIIEVSDAILCYLLPCIAVVVLNLCVARKVRSSNRGFREIARRNGSRRSGGPQNEPGIPRILLVVPVVYVLLNTPFYLFRIADAIAETIFKNMAFSIKGGMDSFTTNLYNAAHYLYYINFACDVVVYAFSR</sequence>
<dbReference type="OrthoDB" id="9990906at2759"/>
<keyword evidence="3 9" id="KW-0812">Transmembrane</keyword>
<feature type="transmembrane region" description="Helical" evidence="10">
    <location>
        <begin position="155"/>
        <end position="183"/>
    </location>
</feature>
<dbReference type="PROSITE" id="PS50262">
    <property type="entry name" value="G_PROTEIN_RECEP_F1_2"/>
    <property type="match status" value="1"/>
</dbReference>
<feature type="domain" description="G-protein coupled receptors family 1 profile" evidence="11">
    <location>
        <begin position="16"/>
        <end position="284"/>
    </location>
</feature>
<evidence type="ECO:0000313" key="13">
    <source>
        <dbReference type="Proteomes" id="UP000274131"/>
    </source>
</evidence>
<feature type="transmembrane region" description="Helical" evidence="10">
    <location>
        <begin position="114"/>
        <end position="135"/>
    </location>
</feature>
<comment type="similarity">
    <text evidence="9">Belongs to the G-protein coupled receptor 1 family.</text>
</comment>
<dbReference type="GO" id="GO:0043005">
    <property type="term" value="C:neuron projection"/>
    <property type="evidence" value="ECO:0007669"/>
    <property type="project" value="TreeGrafter"/>
</dbReference>
<dbReference type="PROSITE" id="PS00237">
    <property type="entry name" value="G_PROTEIN_RECEP_F1_1"/>
    <property type="match status" value="1"/>
</dbReference>
<evidence type="ECO:0000256" key="4">
    <source>
        <dbReference type="ARBA" id="ARBA00022989"/>
    </source>
</evidence>
<dbReference type="Proteomes" id="UP000274131">
    <property type="component" value="Unassembled WGS sequence"/>
</dbReference>